<dbReference type="InterPro" id="IPR011990">
    <property type="entry name" value="TPR-like_helical_dom_sf"/>
</dbReference>
<dbReference type="GO" id="GO:0005829">
    <property type="term" value="C:cytosol"/>
    <property type="evidence" value="ECO:0007669"/>
    <property type="project" value="TreeGrafter"/>
</dbReference>
<keyword evidence="1" id="KW-0964">Secreted</keyword>
<comment type="caution">
    <text evidence="4">The sequence shown here is derived from an EMBL/GenBank/DDBJ whole genome shotgun (WGS) entry which is preliminary data.</text>
</comment>
<dbReference type="OrthoDB" id="43460at2759"/>
<dbReference type="GO" id="GO:0005741">
    <property type="term" value="C:mitochondrial outer membrane"/>
    <property type="evidence" value="ECO:0007669"/>
    <property type="project" value="TreeGrafter"/>
</dbReference>
<feature type="compositionally biased region" description="Low complexity" evidence="2">
    <location>
        <begin position="32"/>
        <end position="62"/>
    </location>
</feature>
<reference evidence="4" key="1">
    <citation type="submission" date="2022-06" db="EMBL/GenBank/DDBJ databases">
        <title>Genome Sequence of Candolleomyces eurysporus.</title>
        <authorList>
            <person name="Buettner E."/>
        </authorList>
    </citation>
    <scope>NUCLEOTIDE SEQUENCE</scope>
    <source>
        <strain evidence="4">VTCC 930004</strain>
    </source>
</reference>
<dbReference type="EMBL" id="JANBPK010001205">
    <property type="protein sequence ID" value="KAJ2924785.1"/>
    <property type="molecule type" value="Genomic_DNA"/>
</dbReference>
<evidence type="ECO:0000313" key="4">
    <source>
        <dbReference type="EMBL" id="KAJ2924785.1"/>
    </source>
</evidence>
<dbReference type="EC" id="1.14.99.56" evidence="1"/>
<keyword evidence="1" id="KW-0136">Cellulose degradation</keyword>
<dbReference type="InterPro" id="IPR005103">
    <property type="entry name" value="AA9_LPMO"/>
</dbReference>
<dbReference type="Gene3D" id="2.70.50.70">
    <property type="match status" value="1"/>
</dbReference>
<dbReference type="PANTHER" id="PTHR31859:SF1">
    <property type="entry name" value="TETRATRICOPEPTIDE REPEAT PROTEIN 39C"/>
    <property type="match status" value="1"/>
</dbReference>
<dbReference type="GO" id="GO:0005634">
    <property type="term" value="C:nucleus"/>
    <property type="evidence" value="ECO:0007669"/>
    <property type="project" value="TreeGrafter"/>
</dbReference>
<dbReference type="Pfam" id="PF03443">
    <property type="entry name" value="AA9"/>
    <property type="match status" value="1"/>
</dbReference>
<name>A0A9W8MAF1_9AGAR</name>
<evidence type="ECO:0000259" key="3">
    <source>
        <dbReference type="Pfam" id="PF03443"/>
    </source>
</evidence>
<comment type="domain">
    <text evidence="1">Has a modular structure: an endo-beta-1,4-glucanase catalytic module at the N-terminus, a linker rich in serines and threonines, and a C-terminal carbohydrate-binding module (CBM).</text>
</comment>
<keyword evidence="5" id="KW-1185">Reference proteome</keyword>
<dbReference type="Pfam" id="PF10300">
    <property type="entry name" value="Iml2-TPR_39"/>
    <property type="match status" value="2"/>
</dbReference>
<feature type="domain" description="Auxiliary Activity family 9 catalytic" evidence="3">
    <location>
        <begin position="749"/>
        <end position="945"/>
    </location>
</feature>
<dbReference type="GO" id="GO:0008810">
    <property type="term" value="F:cellulase activity"/>
    <property type="evidence" value="ECO:0007669"/>
    <property type="project" value="UniProtKB-UniRule"/>
</dbReference>
<dbReference type="GO" id="GO:0030248">
    <property type="term" value="F:cellulose binding"/>
    <property type="evidence" value="ECO:0007669"/>
    <property type="project" value="UniProtKB-UniRule"/>
</dbReference>
<evidence type="ECO:0000313" key="5">
    <source>
        <dbReference type="Proteomes" id="UP001140091"/>
    </source>
</evidence>
<evidence type="ECO:0000256" key="2">
    <source>
        <dbReference type="SAM" id="MobiDB-lite"/>
    </source>
</evidence>
<keyword evidence="1" id="KW-0624">Polysaccharide degradation</keyword>
<proteinExistence type="predicted"/>
<dbReference type="GO" id="GO:0005576">
    <property type="term" value="C:extracellular region"/>
    <property type="evidence" value="ECO:0007669"/>
    <property type="project" value="UniProtKB-SubCell"/>
</dbReference>
<dbReference type="InterPro" id="IPR019412">
    <property type="entry name" value="IML2/TPR_39"/>
</dbReference>
<gene>
    <name evidence="4" type="ORF">H1R20_g12307</name>
</gene>
<feature type="compositionally biased region" description="Basic and acidic residues" evidence="2">
    <location>
        <begin position="501"/>
        <end position="510"/>
    </location>
</feature>
<comment type="function">
    <text evidence="1">Lytic polysaccharide monooxygenase (LMPO) that depolymerizes crystalline and amorphous polysaccharides via the oxidation of scissile alpha- or beta-(1-4)-glycosidic bonds, yielding C1 and/or C4 oxidation products. Catalysis by LPMOs requires the reduction of the active-site copper from Cu(II) to Cu(I) by a reducing agent and H(2)O(2) or O(2) as a cosubstrate.</text>
</comment>
<evidence type="ECO:0000256" key="1">
    <source>
        <dbReference type="RuleBase" id="RU368122"/>
    </source>
</evidence>
<comment type="subcellular location">
    <subcellularLocation>
        <location evidence="1">Secreted</location>
    </subcellularLocation>
</comment>
<comment type="catalytic activity">
    <reaction evidence="1">
        <text>[(1-&gt;4)-beta-D-glucosyl]n+m + reduced acceptor + O2 = 4-dehydro-beta-D-glucosyl-[(1-&gt;4)-beta-D-glucosyl]n-1 + [(1-&gt;4)-beta-D-glucosyl]m + acceptor + H2O.</text>
        <dbReference type="EC" id="1.14.99.56"/>
    </reaction>
</comment>
<sequence>MLSSLFGSSSPTPPTTPSTPNEKGVKSPVRMATADSIPPTPSTTSGSSDYYSPSTTPTSTSTAQGYLMVSSTSTSASTWTSPPPVKNPYKAEQALEDIPGLQYALKLFLESKMVESEDYCNKSDQKKERLYFATGFSLIQCVKGLMSYEDEDLLAALNHAKHGNQIASQHRKKQALLGSIVSVIASSSSSVGWIKSMTPVERHAELVYAESLFEKALLGIVYSGDWLAFIKEALNMRTTISTYKHLLAYLQSADAEAEAQGLGPIDTSIDPHFRSGVYLGNGMANIVLSLMPGKLMTIVEMFGYHGDREVGLELLMKAGGWVTQEGEKEGADPAPLDESTEGLRRPICDLCLLMFHLVISSFTFTGVNIPLASKILEYNLERYPDSVFFLFGAGRLGLIKGQPHQAIAHYKKAMQVQSQYKSLHHISWWEIAVAELALGRVGGGGASAGGKEEQEEEEGSGLWWRKMHKEATWSRAIYGYGLGVCLSEEALELGQASPSQPEKKGEDKEREKKRKQLKDEAASLMKKVPDLRQRIAGKSIPLEKLVARKARKFTSQKNHLTLGALELSYIFQAIAHAPRSVLLTKMLPQIRNTLSTLEKYQDREHEYEKEFLGGQQGYYDDLCLARFLEGVCLRYVVYPEENTVPEESTSSPEEKDEELATKAELAFRDVFEYGPKVELDHYVVYHAHYELGRLLACQGKVEDAKYEFELVLSGRYLEVGASGKKGKYSLENALHVRTHAAKKGYMRNQANPPFIDGSDSGTGSWPIKDLTLPDLQCNIHGELPAPDTIRVVPGDIVSFEWGHRSRTSSDGIIEASHKGAITVYIAQAPGGKRDSWVKIFQEGEYAPGQWAVAPKLINNRGVHSVRVPNGLKPGYYLLRPELITLHEADVAYTANPNRGVQIYTECVQILVGGNGTVSLPPGVAFPGAYSYSDPGIVYNLYNTPAGGSYRIPGPTVWSGAAPAVTNPPLGTKKGPLTYTRWNTWVGTDRTVTATGAGGLTRTKYNPVWPTQSVWRVQDVQAPAATPAVTPAPTAV</sequence>
<dbReference type="CDD" id="cd21175">
    <property type="entry name" value="LPMO_AA9"/>
    <property type="match status" value="1"/>
</dbReference>
<feature type="non-terminal residue" evidence="4">
    <location>
        <position position="1"/>
    </location>
</feature>
<dbReference type="Proteomes" id="UP001140091">
    <property type="component" value="Unassembled WGS sequence"/>
</dbReference>
<protein>
    <recommendedName>
        <fullName evidence="1">AA9 family lytic polysaccharide monooxygenase</fullName>
        <ecNumber evidence="1">1.14.99.56</ecNumber>
    </recommendedName>
    <alternativeName>
        <fullName evidence="1">Endo-beta-1,4-glucanase</fullName>
    </alternativeName>
    <alternativeName>
        <fullName evidence="1">Glycosyl hydrolase 61 family protein</fullName>
    </alternativeName>
</protein>
<feature type="region of interest" description="Disordered" evidence="2">
    <location>
        <begin position="493"/>
        <end position="516"/>
    </location>
</feature>
<dbReference type="PANTHER" id="PTHR31859">
    <property type="entry name" value="TETRATRICOPEPTIDE REPEAT PROTEIN 39 FAMILY MEMBER"/>
    <property type="match status" value="1"/>
</dbReference>
<keyword evidence="1" id="KW-1015">Disulfide bond</keyword>
<accession>A0A9W8MAF1</accession>
<dbReference type="AlphaFoldDB" id="A0A9W8MAF1"/>
<dbReference type="SUPFAM" id="SSF48452">
    <property type="entry name" value="TPR-like"/>
    <property type="match status" value="1"/>
</dbReference>
<feature type="region of interest" description="Disordered" evidence="2">
    <location>
        <begin position="1"/>
        <end position="62"/>
    </location>
</feature>
<dbReference type="GO" id="GO:0030245">
    <property type="term" value="P:cellulose catabolic process"/>
    <property type="evidence" value="ECO:0007669"/>
    <property type="project" value="UniProtKB-UniRule"/>
</dbReference>
<keyword evidence="1" id="KW-0119">Carbohydrate metabolism</keyword>
<organism evidence="4 5">
    <name type="scientific">Candolleomyces eurysporus</name>
    <dbReference type="NCBI Taxonomy" id="2828524"/>
    <lineage>
        <taxon>Eukaryota</taxon>
        <taxon>Fungi</taxon>
        <taxon>Dikarya</taxon>
        <taxon>Basidiomycota</taxon>
        <taxon>Agaricomycotina</taxon>
        <taxon>Agaricomycetes</taxon>
        <taxon>Agaricomycetidae</taxon>
        <taxon>Agaricales</taxon>
        <taxon>Agaricineae</taxon>
        <taxon>Psathyrellaceae</taxon>
        <taxon>Candolleomyces</taxon>
    </lineage>
</organism>